<protein>
    <recommendedName>
        <fullName evidence="3">DUF2188 domain-containing protein</fullName>
    </recommendedName>
</protein>
<reference evidence="1" key="1">
    <citation type="submission" date="2023-02" db="EMBL/GenBank/DDBJ databases">
        <title>Tahibacter soli sp. nov. isolated from soil.</title>
        <authorList>
            <person name="Baek J.H."/>
            <person name="Lee J.K."/>
            <person name="Choi D.G."/>
            <person name="Jeon C.O."/>
        </authorList>
    </citation>
    <scope>NUCLEOTIDE SEQUENCE</scope>
    <source>
        <strain evidence="1">BL</strain>
    </source>
</reference>
<proteinExistence type="predicted"/>
<evidence type="ECO:0008006" key="3">
    <source>
        <dbReference type="Google" id="ProtNLM"/>
    </source>
</evidence>
<dbReference type="AlphaFoldDB" id="A0A9X3YL53"/>
<organism evidence="1 2">
    <name type="scientific">Tahibacter soli</name>
    <dbReference type="NCBI Taxonomy" id="2983605"/>
    <lineage>
        <taxon>Bacteria</taxon>
        <taxon>Pseudomonadati</taxon>
        <taxon>Pseudomonadota</taxon>
        <taxon>Gammaproteobacteria</taxon>
        <taxon>Lysobacterales</taxon>
        <taxon>Rhodanobacteraceae</taxon>
        <taxon>Tahibacter</taxon>
    </lineage>
</organism>
<sequence length="90" mass="9909">MNVPINLPRGAGMPLALAYRIVYDAATGEWVLRKIATDGDIKVLAAYSTRDAAVADARRLCSKMVAEGRIARLMVYDDAGNFAFARLYER</sequence>
<dbReference type="Proteomes" id="UP001139971">
    <property type="component" value="Unassembled WGS sequence"/>
</dbReference>
<name>A0A9X3YL53_9GAMM</name>
<accession>A0A9X3YL53</accession>
<evidence type="ECO:0000313" key="2">
    <source>
        <dbReference type="Proteomes" id="UP001139971"/>
    </source>
</evidence>
<dbReference type="EMBL" id="JAOVZO020000014">
    <property type="protein sequence ID" value="MDC8012708.1"/>
    <property type="molecule type" value="Genomic_DNA"/>
</dbReference>
<comment type="caution">
    <text evidence="1">The sequence shown here is derived from an EMBL/GenBank/DDBJ whole genome shotgun (WGS) entry which is preliminary data.</text>
</comment>
<keyword evidence="2" id="KW-1185">Reference proteome</keyword>
<gene>
    <name evidence="1" type="ORF">OD750_009125</name>
</gene>
<dbReference type="RefSeq" id="WP_263544959.1">
    <property type="nucleotide sequence ID" value="NZ_JAOVZO020000014.1"/>
</dbReference>
<evidence type="ECO:0000313" key="1">
    <source>
        <dbReference type="EMBL" id="MDC8012708.1"/>
    </source>
</evidence>